<name>A0A8S1HT02_9PELO</name>
<dbReference type="EMBL" id="CAJGYM010000161">
    <property type="protein sequence ID" value="CAD6199229.1"/>
    <property type="molecule type" value="Genomic_DNA"/>
</dbReference>
<gene>
    <name evidence="1" type="ORF">CAUJ_LOCUS15133</name>
</gene>
<dbReference type="PANTHER" id="PTHR46060:SF3">
    <property type="entry name" value="PROTEIN GVQW3"/>
    <property type="match status" value="1"/>
</dbReference>
<protein>
    <submittedName>
        <fullName evidence="1">Uncharacterized protein</fullName>
    </submittedName>
</protein>
<reference evidence="1" key="1">
    <citation type="submission" date="2020-10" db="EMBL/GenBank/DDBJ databases">
        <authorList>
            <person name="Kikuchi T."/>
        </authorList>
    </citation>
    <scope>NUCLEOTIDE SEQUENCE</scope>
    <source>
        <strain evidence="1">NKZ352</strain>
    </source>
</reference>
<dbReference type="OrthoDB" id="9970333at2759"/>
<comment type="caution">
    <text evidence="1">The sequence shown here is derived from an EMBL/GenBank/DDBJ whole genome shotgun (WGS) entry which is preliminary data.</text>
</comment>
<dbReference type="AlphaFoldDB" id="A0A8S1HT02"/>
<sequence>MTTRAPTWRRRSSRSWRRAAGRRYSSDLASSDYHLLRPLEHHLAGRKFTNYDSLKSDFADFFESQPPEFWAKGIGDMLNRWAIVVDNCGYYIVD</sequence>
<accession>A0A8S1HT02</accession>
<dbReference type="InterPro" id="IPR052709">
    <property type="entry name" value="Transposase-MT_Hybrid"/>
</dbReference>
<dbReference type="PANTHER" id="PTHR46060">
    <property type="entry name" value="MARINER MOS1 TRANSPOSASE-LIKE PROTEIN"/>
    <property type="match status" value="1"/>
</dbReference>
<evidence type="ECO:0000313" key="2">
    <source>
        <dbReference type="Proteomes" id="UP000835052"/>
    </source>
</evidence>
<proteinExistence type="predicted"/>
<keyword evidence="2" id="KW-1185">Reference proteome</keyword>
<dbReference type="Gene3D" id="3.30.420.10">
    <property type="entry name" value="Ribonuclease H-like superfamily/Ribonuclease H"/>
    <property type="match status" value="1"/>
</dbReference>
<dbReference type="GO" id="GO:0003676">
    <property type="term" value="F:nucleic acid binding"/>
    <property type="evidence" value="ECO:0007669"/>
    <property type="project" value="InterPro"/>
</dbReference>
<evidence type="ECO:0000313" key="1">
    <source>
        <dbReference type="EMBL" id="CAD6199229.1"/>
    </source>
</evidence>
<organism evidence="1 2">
    <name type="scientific">Caenorhabditis auriculariae</name>
    <dbReference type="NCBI Taxonomy" id="2777116"/>
    <lineage>
        <taxon>Eukaryota</taxon>
        <taxon>Metazoa</taxon>
        <taxon>Ecdysozoa</taxon>
        <taxon>Nematoda</taxon>
        <taxon>Chromadorea</taxon>
        <taxon>Rhabditida</taxon>
        <taxon>Rhabditina</taxon>
        <taxon>Rhabditomorpha</taxon>
        <taxon>Rhabditoidea</taxon>
        <taxon>Rhabditidae</taxon>
        <taxon>Peloderinae</taxon>
        <taxon>Caenorhabditis</taxon>
    </lineage>
</organism>
<dbReference type="InterPro" id="IPR036397">
    <property type="entry name" value="RNaseH_sf"/>
</dbReference>
<dbReference type="Proteomes" id="UP000835052">
    <property type="component" value="Unassembled WGS sequence"/>
</dbReference>